<dbReference type="Gene3D" id="3.40.50.2000">
    <property type="entry name" value="Glycogen Phosphorylase B"/>
    <property type="match status" value="2"/>
</dbReference>
<accession>A0A438BQ56</accession>
<dbReference type="CDD" id="cd03784">
    <property type="entry name" value="GT1_Gtf-like"/>
    <property type="match status" value="1"/>
</dbReference>
<evidence type="ECO:0000313" key="3">
    <source>
        <dbReference type="EMBL" id="RVW13094.1"/>
    </source>
</evidence>
<proteinExistence type="inferred from homology"/>
<dbReference type="InterPro" id="IPR050481">
    <property type="entry name" value="UDP-glycosyltransf_plant"/>
</dbReference>
<dbReference type="Proteomes" id="UP000288805">
    <property type="component" value="Unassembled WGS sequence"/>
</dbReference>
<sequence length="366" mass="41061">MKQTELVFIPVPIISHLSPTVEIAKLLTQRDPRFSITIFIMKFPFGSIDSMTTDSDSIRFVTLPPVEISSGATTPGPFMSEFIKAQTLLVRDAVHELTRSNSVRLAGFVIDVMCTHMIDVADEFGVPSYLFSTSSAASLGFLLHLQFLHDYEGLNLDEFKNSDAELQVPSYANSVPGKVFPPMILTRESMALQGILPPVYPVGPILNTRTGFGEDQQNASAIMSWLDDQPPSSVVFLCFGGMGSFGTDQIKEIAYGLERSGHRFLWSLRQAPQKGKMAFPRDYEILRKFYQTGFYIGRLELEDNWMGSTSSGFSPHSCWRICFSLWMEFSPRKHMVRCSSSHMANICGTTNQRFPNGERFRIGSRN</sequence>
<dbReference type="SUPFAM" id="SSF53756">
    <property type="entry name" value="UDP-Glycosyltransferase/glycogen phosphorylase"/>
    <property type="match status" value="1"/>
</dbReference>
<evidence type="ECO:0000313" key="4">
    <source>
        <dbReference type="Proteomes" id="UP000288805"/>
    </source>
</evidence>
<organism evidence="3 4">
    <name type="scientific">Vitis vinifera</name>
    <name type="common">Grape</name>
    <dbReference type="NCBI Taxonomy" id="29760"/>
    <lineage>
        <taxon>Eukaryota</taxon>
        <taxon>Viridiplantae</taxon>
        <taxon>Streptophyta</taxon>
        <taxon>Embryophyta</taxon>
        <taxon>Tracheophyta</taxon>
        <taxon>Spermatophyta</taxon>
        <taxon>Magnoliopsida</taxon>
        <taxon>eudicotyledons</taxon>
        <taxon>Gunneridae</taxon>
        <taxon>Pentapetalae</taxon>
        <taxon>rosids</taxon>
        <taxon>Vitales</taxon>
        <taxon>Vitaceae</taxon>
        <taxon>Viteae</taxon>
        <taxon>Vitis</taxon>
    </lineage>
</organism>
<dbReference type="EMBL" id="QGNW01002666">
    <property type="protein sequence ID" value="RVW13094.1"/>
    <property type="molecule type" value="Genomic_DNA"/>
</dbReference>
<dbReference type="AlphaFoldDB" id="A0A438BQ56"/>
<dbReference type="PANTHER" id="PTHR48048">
    <property type="entry name" value="GLYCOSYLTRANSFERASE"/>
    <property type="match status" value="1"/>
</dbReference>
<dbReference type="InterPro" id="IPR002213">
    <property type="entry name" value="UDP_glucos_trans"/>
</dbReference>
<comment type="similarity">
    <text evidence="1">Belongs to the UDP-glycosyltransferase family.</text>
</comment>
<name>A0A438BQ56_VITVI</name>
<dbReference type="PANTHER" id="PTHR48048:SF45">
    <property type="entry name" value="GLYCOSYLTRANSFERASE"/>
    <property type="match status" value="1"/>
</dbReference>
<dbReference type="GO" id="GO:0035251">
    <property type="term" value="F:UDP-glucosyltransferase activity"/>
    <property type="evidence" value="ECO:0007669"/>
    <property type="project" value="InterPro"/>
</dbReference>
<reference evidence="3 4" key="1">
    <citation type="journal article" date="2018" name="PLoS Genet.">
        <title>Population sequencing reveals clonal diversity and ancestral inbreeding in the grapevine cultivar Chardonnay.</title>
        <authorList>
            <person name="Roach M.J."/>
            <person name="Johnson D.L."/>
            <person name="Bohlmann J."/>
            <person name="van Vuuren H.J."/>
            <person name="Jones S.J."/>
            <person name="Pretorius I.S."/>
            <person name="Schmidt S.A."/>
            <person name="Borneman A.R."/>
        </authorList>
    </citation>
    <scope>NUCLEOTIDE SEQUENCE [LARGE SCALE GENOMIC DNA]</scope>
    <source>
        <strain evidence="4">cv. Chardonnay</strain>
        <tissue evidence="3">Leaf</tissue>
    </source>
</reference>
<gene>
    <name evidence="3" type="primary">UGT71E1_6</name>
    <name evidence="3" type="ORF">CK203_111235</name>
</gene>
<keyword evidence="2 3" id="KW-0808">Transferase</keyword>
<evidence type="ECO:0000256" key="2">
    <source>
        <dbReference type="ARBA" id="ARBA00022679"/>
    </source>
</evidence>
<protein>
    <submittedName>
        <fullName evidence="3">UDP-glycosyltransferase 71E1</fullName>
    </submittedName>
</protein>
<comment type="caution">
    <text evidence="3">The sequence shown here is derived from an EMBL/GenBank/DDBJ whole genome shotgun (WGS) entry which is preliminary data.</text>
</comment>
<evidence type="ECO:0000256" key="1">
    <source>
        <dbReference type="ARBA" id="ARBA00009995"/>
    </source>
</evidence>